<evidence type="ECO:0000313" key="3">
    <source>
        <dbReference type="Proteomes" id="UP000215086"/>
    </source>
</evidence>
<dbReference type="Gene3D" id="3.30.700.10">
    <property type="entry name" value="Glycoprotein, Type 4 Pilin"/>
    <property type="match status" value="1"/>
</dbReference>
<organism evidence="2 3">
    <name type="scientific">Thermogutta terrifontis</name>
    <dbReference type="NCBI Taxonomy" id="1331910"/>
    <lineage>
        <taxon>Bacteria</taxon>
        <taxon>Pseudomonadati</taxon>
        <taxon>Planctomycetota</taxon>
        <taxon>Planctomycetia</taxon>
        <taxon>Pirellulales</taxon>
        <taxon>Thermoguttaceae</taxon>
        <taxon>Thermogutta</taxon>
    </lineage>
</organism>
<dbReference type="NCBIfam" id="TIGR02532">
    <property type="entry name" value="IV_pilin_GFxxxE"/>
    <property type="match status" value="1"/>
</dbReference>
<protein>
    <recommendedName>
        <fullName evidence="1">DUF1559 domain-containing protein</fullName>
    </recommendedName>
</protein>
<keyword evidence="3" id="KW-1185">Reference proteome</keyword>
<feature type="domain" description="DUF1559" evidence="1">
    <location>
        <begin position="30"/>
        <end position="336"/>
    </location>
</feature>
<dbReference type="SUPFAM" id="SSF54523">
    <property type="entry name" value="Pili subunits"/>
    <property type="match status" value="1"/>
</dbReference>
<sequence length="377" mass="40711">MRHRAFTLVELLVVIAIIGILIALLLPAVQAAREAARRSQCTNNLKQITLAAHNFHDVYKRLPCGTNDPLWVKGFTRYGTTTRIDCVDVYSFRVTLLPYIEQRALYDVITGYCKQASETNPYVWNTGNGNCNIPLPWAPDDMYDGRPNPFETYIATYVCPSDSNANTSQRTNVLGCGNYVGNRGDAPVGDTWRETRGLFGPGNWVVIDMAGVTDGTSNTVFLSETCAGNADSLAGDVNIKSGIGTSVNPVRQAPAVCLTLRTAQNTISGGTSSAKARRWADSRNWYGVFFTCLPPNTVSCGPEREALITASSYHPGGVNVAFVDGSVRFISETIDAGDPTKTLPAPNPNEPHQYTGPSIYGVWGALGTRAANDTASL</sequence>
<dbReference type="Pfam" id="PF07963">
    <property type="entry name" value="N_methyl"/>
    <property type="match status" value="1"/>
</dbReference>
<dbReference type="InterPro" id="IPR045584">
    <property type="entry name" value="Pilin-like"/>
</dbReference>
<dbReference type="Proteomes" id="UP000215086">
    <property type="component" value="Chromosome"/>
</dbReference>
<gene>
    <name evidence="2" type="ORF">THTE_0798</name>
</gene>
<proteinExistence type="predicted"/>
<dbReference type="PANTHER" id="PTHR30093">
    <property type="entry name" value="GENERAL SECRETION PATHWAY PROTEIN G"/>
    <property type="match status" value="1"/>
</dbReference>
<dbReference type="InterPro" id="IPR027558">
    <property type="entry name" value="Pre_pil_HX9DG_C"/>
</dbReference>
<dbReference type="AlphaFoldDB" id="A0A286RBQ8"/>
<reference evidence="2 3" key="1">
    <citation type="journal article" name="Front. Microbiol.">
        <title>Sugar Metabolism of the First Thermophilic Planctomycete Thermogutta terrifontis: Comparative Genomic and Transcriptomic Approaches.</title>
        <authorList>
            <person name="Elcheninov A.G."/>
            <person name="Menzel P."/>
            <person name="Gudbergsdottir S.R."/>
            <person name="Slesarev A.I."/>
            <person name="Kadnikov V.V."/>
            <person name="Krogh A."/>
            <person name="Bonch-Osmolovskaya E.A."/>
            <person name="Peng X."/>
            <person name="Kublanov I.V."/>
        </authorList>
    </citation>
    <scope>NUCLEOTIDE SEQUENCE [LARGE SCALE GENOMIC DNA]</scope>
    <source>
        <strain evidence="2 3">R1</strain>
    </source>
</reference>
<dbReference type="Pfam" id="PF07596">
    <property type="entry name" value="SBP_bac_10"/>
    <property type="match status" value="1"/>
</dbReference>
<dbReference type="EMBL" id="CP018477">
    <property type="protein sequence ID" value="ASV73400.1"/>
    <property type="molecule type" value="Genomic_DNA"/>
</dbReference>
<accession>A0A286RBQ8</accession>
<evidence type="ECO:0000313" key="2">
    <source>
        <dbReference type="EMBL" id="ASV73400.1"/>
    </source>
</evidence>
<name>A0A286RBQ8_9BACT</name>
<dbReference type="NCBIfam" id="TIGR04294">
    <property type="entry name" value="pre_pil_HX9DG"/>
    <property type="match status" value="1"/>
</dbReference>
<dbReference type="KEGG" id="ttf:THTE_0798"/>
<dbReference type="RefSeq" id="WP_168175893.1">
    <property type="nucleotide sequence ID" value="NZ_CP018477.1"/>
</dbReference>
<dbReference type="PANTHER" id="PTHR30093:SF2">
    <property type="entry name" value="TYPE II SECRETION SYSTEM PROTEIN H"/>
    <property type="match status" value="1"/>
</dbReference>
<evidence type="ECO:0000259" key="1">
    <source>
        <dbReference type="Pfam" id="PF07596"/>
    </source>
</evidence>
<dbReference type="InterPro" id="IPR012902">
    <property type="entry name" value="N_methyl_site"/>
</dbReference>
<dbReference type="InterPro" id="IPR011453">
    <property type="entry name" value="DUF1559"/>
</dbReference>